<dbReference type="GO" id="GO:0000150">
    <property type="term" value="F:DNA strand exchange activity"/>
    <property type="evidence" value="ECO:0007669"/>
    <property type="project" value="InterPro"/>
</dbReference>
<feature type="domain" description="Resolvase/invertase-type recombinase catalytic" evidence="2">
    <location>
        <begin position="7"/>
        <end position="156"/>
    </location>
</feature>
<organism evidence="4 5">
    <name type="scientific">Hungatella hathewayi</name>
    <dbReference type="NCBI Taxonomy" id="154046"/>
    <lineage>
        <taxon>Bacteria</taxon>
        <taxon>Bacillati</taxon>
        <taxon>Bacillota</taxon>
        <taxon>Clostridia</taxon>
        <taxon>Lachnospirales</taxon>
        <taxon>Lachnospiraceae</taxon>
        <taxon>Hungatella</taxon>
    </lineage>
</organism>
<feature type="coiled-coil region" evidence="1">
    <location>
        <begin position="537"/>
        <end position="572"/>
    </location>
</feature>
<comment type="caution">
    <text evidence="4">The sequence shown here is derived from an EMBL/GenBank/DDBJ whole genome shotgun (WGS) entry which is preliminary data.</text>
</comment>
<dbReference type="InterPro" id="IPR038109">
    <property type="entry name" value="DNA_bind_recomb_sf"/>
</dbReference>
<dbReference type="PANTHER" id="PTHR30461:SF23">
    <property type="entry name" value="DNA RECOMBINASE-RELATED"/>
    <property type="match status" value="1"/>
</dbReference>
<dbReference type="InterPro" id="IPR025827">
    <property type="entry name" value="Zn_ribbon_recom_dom"/>
</dbReference>
<dbReference type="SMART" id="SM00857">
    <property type="entry name" value="Resolvase"/>
    <property type="match status" value="1"/>
</dbReference>
<evidence type="ECO:0000313" key="5">
    <source>
        <dbReference type="Proteomes" id="UP000263014"/>
    </source>
</evidence>
<feature type="coiled-coil region" evidence="1">
    <location>
        <begin position="415"/>
        <end position="477"/>
    </location>
</feature>
<dbReference type="InterPro" id="IPR011109">
    <property type="entry name" value="DNA_bind_recombinase_dom"/>
</dbReference>
<dbReference type="Proteomes" id="UP000263014">
    <property type="component" value="Unassembled WGS sequence"/>
</dbReference>
<dbReference type="SUPFAM" id="SSF53041">
    <property type="entry name" value="Resolvase-like"/>
    <property type="match status" value="1"/>
</dbReference>
<dbReference type="InterPro" id="IPR050639">
    <property type="entry name" value="SSR_resolvase"/>
</dbReference>
<proteinExistence type="predicted"/>
<dbReference type="InterPro" id="IPR036162">
    <property type="entry name" value="Resolvase-like_N_sf"/>
</dbReference>
<protein>
    <submittedName>
        <fullName evidence="4">DUF4368 domain-containing protein</fullName>
    </submittedName>
</protein>
<gene>
    <name evidence="4" type="ORF">DXD79_21595</name>
</gene>
<dbReference type="InterPro" id="IPR006119">
    <property type="entry name" value="Resolv_N"/>
</dbReference>
<dbReference type="Gene3D" id="3.40.50.1390">
    <property type="entry name" value="Resolvase, N-terminal catalytic domain"/>
    <property type="match status" value="1"/>
</dbReference>
<keyword evidence="1" id="KW-0175">Coiled coil</keyword>
<dbReference type="Pfam" id="PF13408">
    <property type="entry name" value="Zn_ribbon_recom"/>
    <property type="match status" value="1"/>
</dbReference>
<dbReference type="InterPro" id="IPR025378">
    <property type="entry name" value="DUF4368"/>
</dbReference>
<dbReference type="Pfam" id="PF14287">
    <property type="entry name" value="DUF4368"/>
    <property type="match status" value="1"/>
</dbReference>
<accession>A0A374P2F6</accession>
<dbReference type="AlphaFoldDB" id="A0A374P2F6"/>
<evidence type="ECO:0000256" key="1">
    <source>
        <dbReference type="SAM" id="Coils"/>
    </source>
</evidence>
<dbReference type="Pfam" id="PF07508">
    <property type="entry name" value="Recombinase"/>
    <property type="match status" value="1"/>
</dbReference>
<dbReference type="EMBL" id="QSON01000011">
    <property type="protein sequence ID" value="RGJ00408.1"/>
    <property type="molecule type" value="Genomic_DNA"/>
</dbReference>
<evidence type="ECO:0000259" key="2">
    <source>
        <dbReference type="PROSITE" id="PS51736"/>
    </source>
</evidence>
<name>A0A374P2F6_9FIRM</name>
<evidence type="ECO:0000259" key="3">
    <source>
        <dbReference type="PROSITE" id="PS51737"/>
    </source>
</evidence>
<dbReference type="CDD" id="cd03770">
    <property type="entry name" value="SR_TndX_transposase"/>
    <property type="match status" value="1"/>
</dbReference>
<dbReference type="GO" id="GO:0003677">
    <property type="term" value="F:DNA binding"/>
    <property type="evidence" value="ECO:0007669"/>
    <property type="project" value="InterPro"/>
</dbReference>
<dbReference type="Pfam" id="PF00239">
    <property type="entry name" value="Resolvase"/>
    <property type="match status" value="1"/>
</dbReference>
<dbReference type="RefSeq" id="WP_118033219.1">
    <property type="nucleotide sequence ID" value="NZ_QSON01000011.1"/>
</dbReference>
<dbReference type="PROSITE" id="PS51736">
    <property type="entry name" value="RECOMBINASES_3"/>
    <property type="match status" value="1"/>
</dbReference>
<sequence length="707" mass="82031">MSRTSRITALYERLSRDDDLTGESNSITNQKKYLEDYARRNGFENIRHFTDDGFSGVNFNRPGFQSLIKEVEAGNVETLIVKDMSRLGRNYLQVGFYTEVLFPQKNVRFLAINNSIDSNNASDNDFAPFLNIMNEWYAKDTSNKIKAIFDARMKDGKRCSGSIPYGYNRLPSDKQTLVVDPVASEVVKRIFTLANDGKSTRAIAEILTEEKVLTPAAYAKEYHPEQYNGNKFTNPYLWAMSTIRNILGRQEYLGHTVLRKSVSTNFKLHKRKSTDEEEQYVFPNTHEPIISQELWDSVQKRRSRVNRASAWGTHSNRLSGYLYCADCGRRMTLQTHYSKKDGSVQYSYRCGGYASRVNSCTGHSISADNVEALILSSVKRFSRFVLNDEQAFALELQSLWNEKQEEKPKHNQSELQRCQKRYDELSALVRGLYENLISGLLPERQYKQLMKQYDDEQAELETKMETMKTELAEEKVNSVDIKHFISLIRKCKNPTEISDAMFNELVDKIVVYEAEGVGKARTQKVDIYFNYVGQVDIAYTEEELAEIEAQKKQEEQQRLARQRKREKAYREKRKAQKIAENGGEVVKTKVCPYCNKEFIPTSNRQVFCSKECCYQARQDEKKADREAERGNHYYRQRECAVCGNSYWPTHSQQKFCSEECQRVNHNKKTLEFYHHKKEKEKLQCKDLSQTKERVSDMNLSGTITTPA</sequence>
<dbReference type="PANTHER" id="PTHR30461">
    <property type="entry name" value="DNA-INVERTASE FROM LAMBDOID PROPHAGE"/>
    <property type="match status" value="1"/>
</dbReference>
<reference evidence="4 5" key="1">
    <citation type="submission" date="2018-08" db="EMBL/GenBank/DDBJ databases">
        <title>A genome reference for cultivated species of the human gut microbiota.</title>
        <authorList>
            <person name="Zou Y."/>
            <person name="Xue W."/>
            <person name="Luo G."/>
        </authorList>
    </citation>
    <scope>NUCLEOTIDE SEQUENCE [LARGE SCALE GENOMIC DNA]</scope>
    <source>
        <strain evidence="4 5">TM09-12</strain>
    </source>
</reference>
<dbReference type="PROSITE" id="PS51737">
    <property type="entry name" value="RECOMBINASE_DNA_BIND"/>
    <property type="match status" value="1"/>
</dbReference>
<evidence type="ECO:0000313" key="4">
    <source>
        <dbReference type="EMBL" id="RGJ00408.1"/>
    </source>
</evidence>
<feature type="domain" description="Recombinase" evidence="3">
    <location>
        <begin position="164"/>
        <end position="308"/>
    </location>
</feature>
<dbReference type="Gene3D" id="3.90.1750.20">
    <property type="entry name" value="Putative Large Serine Recombinase, Chain B, Domain 2"/>
    <property type="match status" value="1"/>
</dbReference>